<keyword evidence="1" id="KW-0472">Membrane</keyword>
<dbReference type="BioCyc" id="AURANTIMONAS:SI859A1_03487-MONOMER"/>
<protein>
    <submittedName>
        <fullName evidence="2">Uncharacterized protein</fullName>
    </submittedName>
</protein>
<dbReference type="Proteomes" id="UP000000321">
    <property type="component" value="Unassembled WGS sequence"/>
</dbReference>
<keyword evidence="3" id="KW-1185">Reference proteome</keyword>
<keyword evidence="1" id="KW-1133">Transmembrane helix</keyword>
<evidence type="ECO:0000313" key="2">
    <source>
        <dbReference type="EMBL" id="EAS48849.1"/>
    </source>
</evidence>
<organism evidence="2 3">
    <name type="scientific">Aurantimonas manganoxydans (strain ATCC BAA-1229 / DSM 21871 / SI85-9A1)</name>
    <dbReference type="NCBI Taxonomy" id="287752"/>
    <lineage>
        <taxon>Bacteria</taxon>
        <taxon>Pseudomonadati</taxon>
        <taxon>Pseudomonadota</taxon>
        <taxon>Alphaproteobacteria</taxon>
        <taxon>Hyphomicrobiales</taxon>
        <taxon>Aurantimonadaceae</taxon>
        <taxon>Aurantimonas</taxon>
    </lineage>
</organism>
<dbReference type="RefSeq" id="WP_009211297.1">
    <property type="nucleotide sequence ID" value="NZ_BBWP01000046.1"/>
</dbReference>
<name>Q1YEP6_AURMS</name>
<feature type="transmembrane region" description="Helical" evidence="1">
    <location>
        <begin position="28"/>
        <end position="49"/>
    </location>
</feature>
<proteinExistence type="predicted"/>
<dbReference type="AlphaFoldDB" id="Q1YEP6"/>
<dbReference type="EMBL" id="AAPJ01000007">
    <property type="protein sequence ID" value="EAS48849.1"/>
    <property type="molecule type" value="Genomic_DNA"/>
</dbReference>
<reference evidence="2 3" key="1">
    <citation type="journal article" date="2008" name="Appl. Environ. Microbiol.">
        <title>Genomic insights into Mn(II) oxidation by the marine alphaproteobacterium Aurantimonas sp. strain SI85-9A1.</title>
        <authorList>
            <person name="Dick G.J."/>
            <person name="Podell S."/>
            <person name="Johnson H.A."/>
            <person name="Rivera-Espinoza Y."/>
            <person name="Bernier-Latmani R."/>
            <person name="McCarthy J.K."/>
            <person name="Torpey J.W."/>
            <person name="Clement B.G."/>
            <person name="Gaasterland T."/>
            <person name="Tebo B.M."/>
        </authorList>
    </citation>
    <scope>NUCLEOTIDE SEQUENCE [LARGE SCALE GENOMIC DNA]</scope>
    <source>
        <strain evidence="2 3">SI85-9A1</strain>
    </source>
</reference>
<evidence type="ECO:0000256" key="1">
    <source>
        <dbReference type="SAM" id="Phobius"/>
    </source>
</evidence>
<sequence>MSTDPDLVARLRPVRLPADFAAFDRSEVLAAAALGILAGLLLLALLHLVTRRRDTALTMARREIAAARLLPAEDRLFRQAALIDRLRRDAAPARQGTRPDSGAILREDIGASLYRPGTTPDLDAIDAAILTMARGRRRLRARA</sequence>
<gene>
    <name evidence="2" type="ORF">SI859A1_03487</name>
</gene>
<accession>Q1YEP6</accession>
<dbReference type="HOGENOM" id="CLU_1842207_0_0_5"/>
<keyword evidence="1" id="KW-0812">Transmembrane</keyword>
<comment type="caution">
    <text evidence="2">The sequence shown here is derived from an EMBL/GenBank/DDBJ whole genome shotgun (WGS) entry which is preliminary data.</text>
</comment>
<evidence type="ECO:0000313" key="3">
    <source>
        <dbReference type="Proteomes" id="UP000000321"/>
    </source>
</evidence>